<dbReference type="Pfam" id="PF00221">
    <property type="entry name" value="Lyase_aromatic"/>
    <property type="match status" value="1"/>
</dbReference>
<dbReference type="PANTHER" id="PTHR10362">
    <property type="entry name" value="HISTIDINE AMMONIA-LYASE"/>
    <property type="match status" value="1"/>
</dbReference>
<gene>
    <name evidence="2" type="primary">hutH_1</name>
    <name evidence="2" type="ORF">GKJPGBOP_00860</name>
</gene>
<evidence type="ECO:0000313" key="2">
    <source>
        <dbReference type="EMBL" id="GCD41207.1"/>
    </source>
</evidence>
<dbReference type="InterPro" id="IPR008948">
    <property type="entry name" value="L-Aspartase-like"/>
</dbReference>
<organism evidence="2 3">
    <name type="scientific">Streptomyces paromomycinus</name>
    <name type="common">Streptomyces rimosus subsp. paromomycinus</name>
    <dbReference type="NCBI Taxonomy" id="92743"/>
    <lineage>
        <taxon>Bacteria</taxon>
        <taxon>Bacillati</taxon>
        <taxon>Actinomycetota</taxon>
        <taxon>Actinomycetes</taxon>
        <taxon>Kitasatosporales</taxon>
        <taxon>Streptomycetaceae</taxon>
        <taxon>Streptomyces</taxon>
    </lineage>
</organism>
<evidence type="ECO:0000256" key="1">
    <source>
        <dbReference type="ARBA" id="ARBA00023239"/>
    </source>
</evidence>
<evidence type="ECO:0000313" key="3">
    <source>
        <dbReference type="Proteomes" id="UP000286746"/>
    </source>
</evidence>
<dbReference type="Gene3D" id="1.20.200.10">
    <property type="entry name" value="Fumarase/aspartase (Central domain)"/>
    <property type="match status" value="1"/>
</dbReference>
<protein>
    <submittedName>
        <fullName evidence="2">Histidine ammonia-lyase</fullName>
    </submittedName>
</protein>
<dbReference type="AlphaFoldDB" id="A0A401VVV1"/>
<dbReference type="EMBL" id="BHZD01000001">
    <property type="protein sequence ID" value="GCD41207.1"/>
    <property type="molecule type" value="Genomic_DNA"/>
</dbReference>
<dbReference type="RefSeq" id="WP_125051970.1">
    <property type="nucleotide sequence ID" value="NZ_BHZD01000001.1"/>
</dbReference>
<dbReference type="SUPFAM" id="SSF48557">
    <property type="entry name" value="L-aspartase-like"/>
    <property type="match status" value="1"/>
</dbReference>
<dbReference type="InterPro" id="IPR024083">
    <property type="entry name" value="Fumarase/histidase_N"/>
</dbReference>
<dbReference type="Proteomes" id="UP000286746">
    <property type="component" value="Unassembled WGS sequence"/>
</dbReference>
<dbReference type="InterPro" id="IPR001106">
    <property type="entry name" value="Aromatic_Lyase"/>
</dbReference>
<keyword evidence="3" id="KW-1185">Reference proteome</keyword>
<dbReference type="CDD" id="cd00332">
    <property type="entry name" value="PAL-HAL"/>
    <property type="match status" value="1"/>
</dbReference>
<keyword evidence="1 2" id="KW-0456">Lyase</keyword>
<accession>A0A401VVV1</accession>
<dbReference type="GO" id="GO:0016841">
    <property type="term" value="F:ammonia-lyase activity"/>
    <property type="evidence" value="ECO:0007669"/>
    <property type="project" value="UniProtKB-ARBA"/>
</dbReference>
<reference evidence="2 3" key="1">
    <citation type="submission" date="2018-11" db="EMBL/GenBank/DDBJ databases">
        <title>Whole genome sequence of Streptomyces paromomycinus NBRC 15454(T).</title>
        <authorList>
            <person name="Komaki H."/>
            <person name="Tamura T."/>
        </authorList>
    </citation>
    <scope>NUCLEOTIDE SEQUENCE [LARGE SCALE GENOMIC DNA]</scope>
    <source>
        <strain evidence="2 3">NBRC 15454</strain>
    </source>
</reference>
<dbReference type="Gene3D" id="1.10.275.10">
    <property type="entry name" value="Fumarase/aspartase (N-terminal domain)"/>
    <property type="match status" value="1"/>
</dbReference>
<comment type="caution">
    <text evidence="2">The sequence shown here is derived from an EMBL/GenBank/DDBJ whole genome shotgun (WGS) entry which is preliminary data.</text>
</comment>
<name>A0A401VVV1_STREY</name>
<proteinExistence type="predicted"/>
<sequence length="495" mass="52079">MPTTMRPPTTELRFPSVLTPETLESAAGPVTVRLDDASRAAVARCHAYLGTCLDKGREIYGTTTGFGPLVVYAGQDEGVDQCENVLTHLEVGQGPDLEPPVARATLLTRLWSLAKGRSGVAPPAVDALVAMLGTSFAPVMPEYGSVGASGDLAPLAHAIRSLQGRGDAYLGTTRMPAARALAEAGLRPVELTGRDALGLVNGTSVTAAGAGLALAQLHRSVAAGTALTALLAGVLGCRPDFTAPEIFEALGHEDTAERADDLRKQLVGHEPSGTRALQEPYTLRCAPHILGAAATSLRHARQVVTDDLNGISDNPLFFPERDVVAHGGNFFGQQVAFAADLMSITAAQLANLAERQLDLLIDPRRNGGLNPMLAEDPGRDHGVQGIQLAATSLVVAMRRATTPAAMQSVPTNWHNQDIVPFGTQAAFTALRQARTLRLLHGSLAVALRQAVHVGTRRPTADACVRLLDALEPTVGPDRPWAVSVREAADVLDRTC</sequence>